<proteinExistence type="predicted"/>
<reference evidence="2" key="1">
    <citation type="journal article" date="2022" name="Mol. Ecol. Resour.">
        <title>The genomes of chicory, endive, great burdock and yacon provide insights into Asteraceae palaeo-polyploidization history and plant inulin production.</title>
        <authorList>
            <person name="Fan W."/>
            <person name="Wang S."/>
            <person name="Wang H."/>
            <person name="Wang A."/>
            <person name="Jiang F."/>
            <person name="Liu H."/>
            <person name="Zhao H."/>
            <person name="Xu D."/>
            <person name="Zhang Y."/>
        </authorList>
    </citation>
    <scope>NUCLEOTIDE SEQUENCE [LARGE SCALE GENOMIC DNA]</scope>
    <source>
        <strain evidence="2">cv. Yunnan</strain>
    </source>
</reference>
<protein>
    <submittedName>
        <fullName evidence="1">Uncharacterized protein</fullName>
    </submittedName>
</protein>
<dbReference type="Proteomes" id="UP001056120">
    <property type="component" value="Linkage Group LG26"/>
</dbReference>
<accession>A0ACB8ZFK9</accession>
<name>A0ACB8ZFK9_9ASTR</name>
<keyword evidence="2" id="KW-1185">Reference proteome</keyword>
<evidence type="ECO:0000313" key="1">
    <source>
        <dbReference type="EMBL" id="KAI3696114.1"/>
    </source>
</evidence>
<reference evidence="1 2" key="2">
    <citation type="journal article" date="2022" name="Mol. Ecol. Resour.">
        <title>The genomes of chicory, endive, great burdock and yacon provide insights into Asteraceae paleo-polyploidization history and plant inulin production.</title>
        <authorList>
            <person name="Fan W."/>
            <person name="Wang S."/>
            <person name="Wang H."/>
            <person name="Wang A."/>
            <person name="Jiang F."/>
            <person name="Liu H."/>
            <person name="Zhao H."/>
            <person name="Xu D."/>
            <person name="Zhang Y."/>
        </authorList>
    </citation>
    <scope>NUCLEOTIDE SEQUENCE [LARGE SCALE GENOMIC DNA]</scope>
    <source>
        <strain evidence="2">cv. Yunnan</strain>
        <tissue evidence="1">Leaves</tissue>
    </source>
</reference>
<sequence length="736" mass="83107">MMAPWICYYCLSLFLILNCYSTTAQPPFDYPSANLSTTWTNNESLPHSLPYTDGSQIRAILLRGSFGPKFACGFYCNGTCTSYLFAVFIVQTNSGGGIVQTSIGFPQVVWSANRDHPVSYGATLNLTATGELVLQDADGSTVWTTNTTGKSVAGLNLTDDGNLVLFDVNSLVVWQSFEYPTDCLVPGQRLFQGQQLIPSVSSTNWTAQKDLFSLQVTNEGLFAYVTSNPPQVYYDNLRYRNNTNTGRRYIRFLNGSLSLFTLSDEPSDPFELFPIPIASSAQYLKLTPDGHLQVFEWQGSWLVVDDLFNGYLGECNYPMACGRNGLCSGNQQCSCPVSSSPRIDYFRAVNDRQPNLGCSAVTPLICNATQDQTFIALENVMYFSINADMESVDIETCKQACFLVYVIRKRRRDAQMEEESIGEVNKSFLAEVQSIGSIHHVNLVRLRGFGAWKSQRFLVYEFMSNGKNFDRSQPEESWHLLAVLQKCWEQGMLLDMVDMYSEDMQTHSLEVVEMMKVASWCLQYDFTKRPSMSTVVKVLEGVMKVESRLDYNFTDPRQQNTAVEHDQDMTPLMASVLSGPRETRKFCNTRSGTPYLFFNSICDSISAITIFRVANHYTGPLLQKSNNTDKAQWFDQNTFGRLFQLMELEPYKTRTMGQLIKSPKHAATTTLETHKISQQFNRYVRLVRELDLAEVELDNAGINYEFEANDMQETKTPVTKPNGVTLFAPLMDSMPE</sequence>
<evidence type="ECO:0000313" key="2">
    <source>
        <dbReference type="Proteomes" id="UP001056120"/>
    </source>
</evidence>
<dbReference type="EMBL" id="CM042043">
    <property type="protein sequence ID" value="KAI3696114.1"/>
    <property type="molecule type" value="Genomic_DNA"/>
</dbReference>
<comment type="caution">
    <text evidence="1">The sequence shown here is derived from an EMBL/GenBank/DDBJ whole genome shotgun (WGS) entry which is preliminary data.</text>
</comment>
<organism evidence="1 2">
    <name type="scientific">Smallanthus sonchifolius</name>
    <dbReference type="NCBI Taxonomy" id="185202"/>
    <lineage>
        <taxon>Eukaryota</taxon>
        <taxon>Viridiplantae</taxon>
        <taxon>Streptophyta</taxon>
        <taxon>Embryophyta</taxon>
        <taxon>Tracheophyta</taxon>
        <taxon>Spermatophyta</taxon>
        <taxon>Magnoliopsida</taxon>
        <taxon>eudicotyledons</taxon>
        <taxon>Gunneridae</taxon>
        <taxon>Pentapetalae</taxon>
        <taxon>asterids</taxon>
        <taxon>campanulids</taxon>
        <taxon>Asterales</taxon>
        <taxon>Asteraceae</taxon>
        <taxon>Asteroideae</taxon>
        <taxon>Heliantheae alliance</taxon>
        <taxon>Millerieae</taxon>
        <taxon>Smallanthus</taxon>
    </lineage>
</organism>
<gene>
    <name evidence="1" type="ORF">L1987_79123</name>
</gene>